<evidence type="ECO:0000313" key="3">
    <source>
        <dbReference type="EMBL" id="RZO20159.1"/>
    </source>
</evidence>
<name>A0A520MG03_9GAMM</name>
<evidence type="ECO:0000313" key="4">
    <source>
        <dbReference type="Proteomes" id="UP000315782"/>
    </source>
</evidence>
<reference evidence="3 4" key="1">
    <citation type="submission" date="2019-02" db="EMBL/GenBank/DDBJ databases">
        <title>Prokaryotic population dynamics and viral predation in marine succession experiment using metagenomics: the confinement effect.</title>
        <authorList>
            <person name="Haro-Moreno J.M."/>
            <person name="Rodriguez-Valera F."/>
            <person name="Lopez-Perez M."/>
        </authorList>
    </citation>
    <scope>NUCLEOTIDE SEQUENCE [LARGE SCALE GENOMIC DNA]</scope>
    <source>
        <strain evidence="3">MED-G163</strain>
    </source>
</reference>
<sequence length="138" mass="16106">MSKIFKHKDFSINIYVEDTDFQGFVYHANYIKFFERSRSDFLSSNNISQEILRKNNLGFVIKRIEIDYLFPAKLGDILVVKSSVEKKSNARMIFNQKIILKKDETPICKGLVEVCLINIDTKKPKPLPNDLLLIFDED</sequence>
<proteinExistence type="inferred from homology"/>
<dbReference type="InterPro" id="IPR050563">
    <property type="entry name" value="4-hydroxybenzoyl-CoA_TE"/>
</dbReference>
<dbReference type="InterPro" id="IPR029069">
    <property type="entry name" value="HotDog_dom_sf"/>
</dbReference>
<evidence type="ECO:0000256" key="1">
    <source>
        <dbReference type="ARBA" id="ARBA00005953"/>
    </source>
</evidence>
<dbReference type="PANTHER" id="PTHR31793">
    <property type="entry name" value="4-HYDROXYBENZOYL-COA THIOESTERASE FAMILY MEMBER"/>
    <property type="match status" value="1"/>
</dbReference>
<gene>
    <name evidence="3" type="ORF">EVA96_03130</name>
</gene>
<accession>A0A520MG03</accession>
<keyword evidence="2 3" id="KW-0378">Hydrolase</keyword>
<dbReference type="GO" id="GO:0047617">
    <property type="term" value="F:fatty acyl-CoA hydrolase activity"/>
    <property type="evidence" value="ECO:0007669"/>
    <property type="project" value="TreeGrafter"/>
</dbReference>
<dbReference type="Pfam" id="PF13279">
    <property type="entry name" value="4HBT_2"/>
    <property type="match status" value="1"/>
</dbReference>
<dbReference type="PANTHER" id="PTHR31793:SF37">
    <property type="entry name" value="ACYL-COA THIOESTER HYDROLASE YBGC"/>
    <property type="match status" value="1"/>
</dbReference>
<comment type="similarity">
    <text evidence="1">Belongs to the 4-hydroxybenzoyl-CoA thioesterase family.</text>
</comment>
<dbReference type="FunFam" id="3.10.129.10:FF:000004">
    <property type="entry name" value="Tol-pal system-associated acyl-CoA thioesterase"/>
    <property type="match status" value="1"/>
</dbReference>
<dbReference type="EMBL" id="SHBI01000023">
    <property type="protein sequence ID" value="RZO20159.1"/>
    <property type="molecule type" value="Genomic_DNA"/>
</dbReference>
<organism evidence="3 4">
    <name type="scientific">SAR86 cluster bacterium</name>
    <dbReference type="NCBI Taxonomy" id="2030880"/>
    <lineage>
        <taxon>Bacteria</taxon>
        <taxon>Pseudomonadati</taxon>
        <taxon>Pseudomonadota</taxon>
        <taxon>Gammaproteobacteria</taxon>
        <taxon>SAR86 cluster</taxon>
    </lineage>
</organism>
<dbReference type="PIRSF" id="PIRSF003230">
    <property type="entry name" value="YbgC"/>
    <property type="match status" value="1"/>
</dbReference>
<dbReference type="SUPFAM" id="SSF54637">
    <property type="entry name" value="Thioesterase/thiol ester dehydrase-isomerase"/>
    <property type="match status" value="1"/>
</dbReference>
<dbReference type="NCBIfam" id="TIGR00051">
    <property type="entry name" value="YbgC/FadM family acyl-CoA thioesterase"/>
    <property type="match status" value="1"/>
</dbReference>
<dbReference type="InterPro" id="IPR006684">
    <property type="entry name" value="YbgC/YbaW"/>
</dbReference>
<dbReference type="Gene3D" id="3.10.129.10">
    <property type="entry name" value="Hotdog Thioesterase"/>
    <property type="match status" value="1"/>
</dbReference>
<dbReference type="EC" id="3.1.2.-" evidence="3"/>
<dbReference type="Proteomes" id="UP000315782">
    <property type="component" value="Unassembled WGS sequence"/>
</dbReference>
<evidence type="ECO:0000256" key="2">
    <source>
        <dbReference type="ARBA" id="ARBA00022801"/>
    </source>
</evidence>
<dbReference type="CDD" id="cd00586">
    <property type="entry name" value="4HBT"/>
    <property type="match status" value="1"/>
</dbReference>
<protein>
    <submittedName>
        <fullName evidence="3">YbgC/FadM family acyl-CoA thioesterase</fullName>
        <ecNumber evidence="3">3.1.2.-</ecNumber>
    </submittedName>
</protein>
<dbReference type="AlphaFoldDB" id="A0A520MG03"/>
<comment type="caution">
    <text evidence="3">The sequence shown here is derived from an EMBL/GenBank/DDBJ whole genome shotgun (WGS) entry which is preliminary data.</text>
</comment>